<keyword evidence="6" id="KW-0788">Thiol protease</keyword>
<dbReference type="PANTHER" id="PTHR12931:SF15">
    <property type="entry name" value="UBIQUITIN THIOESTERASE OTUBAIN-LIKE"/>
    <property type="match status" value="1"/>
</dbReference>
<feature type="domain" description="OTU" evidence="7">
    <location>
        <begin position="60"/>
        <end position="256"/>
    </location>
</feature>
<dbReference type="PANTHER" id="PTHR12931">
    <property type="entry name" value="UBIQUITIN THIOLESTERASE PROTEIN OTUB"/>
    <property type="match status" value="1"/>
</dbReference>
<dbReference type="GO" id="GO:0004843">
    <property type="term" value="F:cysteine-type deubiquitinase activity"/>
    <property type="evidence" value="ECO:0007669"/>
    <property type="project" value="UniProtKB-EC"/>
</dbReference>
<dbReference type="AlphaFoldDB" id="A0A2H9THQ9"/>
<evidence type="ECO:0000313" key="9">
    <source>
        <dbReference type="Proteomes" id="UP000240830"/>
    </source>
</evidence>
<keyword evidence="3" id="KW-0645">Protease</keyword>
<dbReference type="STRING" id="1246581.A0A2H9THQ9"/>
<evidence type="ECO:0000256" key="6">
    <source>
        <dbReference type="ARBA" id="ARBA00022807"/>
    </source>
</evidence>
<protein>
    <recommendedName>
        <fullName evidence="2">ubiquitinyl hydrolase 1</fullName>
        <ecNumber evidence="2">3.4.19.12</ecNumber>
    </recommendedName>
</protein>
<dbReference type="EC" id="3.4.19.12" evidence="2"/>
<dbReference type="InterPro" id="IPR042467">
    <property type="entry name" value="Peptidase_C65_otubain_sub2"/>
</dbReference>
<dbReference type="InterPro" id="IPR003323">
    <property type="entry name" value="OTU_dom"/>
</dbReference>
<evidence type="ECO:0000313" key="8">
    <source>
        <dbReference type="EMBL" id="PJF17288.1"/>
    </source>
</evidence>
<organism evidence="8 9">
    <name type="scientific">Paramicrosporidium saccamoebae</name>
    <dbReference type="NCBI Taxonomy" id="1246581"/>
    <lineage>
        <taxon>Eukaryota</taxon>
        <taxon>Fungi</taxon>
        <taxon>Fungi incertae sedis</taxon>
        <taxon>Cryptomycota</taxon>
        <taxon>Cryptomycota incertae sedis</taxon>
        <taxon>Paramicrosporidium</taxon>
    </lineage>
</organism>
<evidence type="ECO:0000256" key="5">
    <source>
        <dbReference type="ARBA" id="ARBA00022801"/>
    </source>
</evidence>
<gene>
    <name evidence="8" type="ORF">PSACC_02904</name>
</gene>
<name>A0A2H9THQ9_9FUNG</name>
<dbReference type="OrthoDB" id="18915at2759"/>
<dbReference type="Proteomes" id="UP000240830">
    <property type="component" value="Unassembled WGS sequence"/>
</dbReference>
<dbReference type="InterPro" id="IPR042468">
    <property type="entry name" value="Peptidase_C65_otubain_sub1"/>
</dbReference>
<dbReference type="PROSITE" id="PS50802">
    <property type="entry name" value="OTU"/>
    <property type="match status" value="1"/>
</dbReference>
<comment type="caution">
    <text evidence="8">The sequence shown here is derived from an EMBL/GenBank/DDBJ whole genome shotgun (WGS) entry which is preliminary data.</text>
</comment>
<evidence type="ECO:0000256" key="2">
    <source>
        <dbReference type="ARBA" id="ARBA00012759"/>
    </source>
</evidence>
<dbReference type="EMBL" id="MTSL01000179">
    <property type="protein sequence ID" value="PJF17288.1"/>
    <property type="molecule type" value="Genomic_DNA"/>
</dbReference>
<evidence type="ECO:0000259" key="7">
    <source>
        <dbReference type="PROSITE" id="PS50802"/>
    </source>
</evidence>
<dbReference type="Gene3D" id="1.20.1300.20">
    <property type="entry name" value="Peptidase C65 Otubain, subdomain 2"/>
    <property type="match status" value="1"/>
</dbReference>
<dbReference type="CDD" id="cd22749">
    <property type="entry name" value="Otubain_C65"/>
    <property type="match status" value="1"/>
</dbReference>
<keyword evidence="4" id="KW-0833">Ubl conjugation pathway</keyword>
<dbReference type="Pfam" id="PF10275">
    <property type="entry name" value="Peptidase_C65"/>
    <property type="match status" value="1"/>
</dbReference>
<dbReference type="GO" id="GO:0006508">
    <property type="term" value="P:proteolysis"/>
    <property type="evidence" value="ECO:0007669"/>
    <property type="project" value="UniProtKB-KW"/>
</dbReference>
<keyword evidence="9" id="KW-1185">Reference proteome</keyword>
<dbReference type="Gene3D" id="3.30.200.60">
    <property type="entry name" value="Peptidase C65 Otubain, subdomain 1"/>
    <property type="match status" value="1"/>
</dbReference>
<dbReference type="SUPFAM" id="SSF54001">
    <property type="entry name" value="Cysteine proteinases"/>
    <property type="match status" value="1"/>
</dbReference>
<keyword evidence="5" id="KW-0378">Hydrolase</keyword>
<evidence type="ECO:0000256" key="4">
    <source>
        <dbReference type="ARBA" id="ARBA00022786"/>
    </source>
</evidence>
<evidence type="ECO:0000256" key="3">
    <source>
        <dbReference type="ARBA" id="ARBA00022670"/>
    </source>
</evidence>
<dbReference type="GO" id="GO:0005634">
    <property type="term" value="C:nucleus"/>
    <property type="evidence" value="ECO:0007669"/>
    <property type="project" value="TreeGrafter"/>
</dbReference>
<dbReference type="InterPro" id="IPR038765">
    <property type="entry name" value="Papain-like_cys_pep_sf"/>
</dbReference>
<reference evidence="8 9" key="1">
    <citation type="submission" date="2016-10" db="EMBL/GenBank/DDBJ databases">
        <title>The genome of Paramicrosporidium saccamoebae is the missing link in understanding Cryptomycota and Microsporidia evolution.</title>
        <authorList>
            <person name="Quandt C.A."/>
            <person name="Beaudet D."/>
            <person name="Corsaro D."/>
            <person name="Michel R."/>
            <person name="Corradi N."/>
            <person name="James T."/>
        </authorList>
    </citation>
    <scope>NUCLEOTIDE SEQUENCE [LARGE SCALE GENOMIC DNA]</scope>
    <source>
        <strain evidence="8 9">KSL3</strain>
    </source>
</reference>
<dbReference type="InterPro" id="IPR019400">
    <property type="entry name" value="Peptidase_C65_otubain"/>
</dbReference>
<dbReference type="GO" id="GO:0071108">
    <property type="term" value="P:protein K48-linked deubiquitination"/>
    <property type="evidence" value="ECO:0007669"/>
    <property type="project" value="TreeGrafter"/>
</dbReference>
<proteinExistence type="predicted"/>
<sequence>MQRPSDEDILVFENQIREEQVNVHPLISVPLPMSILQDEYQEGSNPNFLAKISELDTQYRMLRKTRGDGNCFFRAFSFGLVEAIWSLTEEKRKQHIAMLEANITKLLEDAGFDRVAYEDFYSELFITLRENATADYLATEWESAPHRSHSLVVLLRLVASAYLRAHSVEYEPFLWELETGMTTYCQRFVECLGVESDQIHIIVLGKALGVDVRVAYLDGGEGPLNTLYFKADDAEEAEICINVLYRPGHYDLLYLQ</sequence>
<evidence type="ECO:0000256" key="1">
    <source>
        <dbReference type="ARBA" id="ARBA00000707"/>
    </source>
</evidence>
<comment type="catalytic activity">
    <reaction evidence="1">
        <text>Thiol-dependent hydrolysis of ester, thioester, amide, peptide and isopeptide bonds formed by the C-terminal Gly of ubiquitin (a 76-residue protein attached to proteins as an intracellular targeting signal).</text>
        <dbReference type="EC" id="3.4.19.12"/>
    </reaction>
</comment>
<dbReference type="GO" id="GO:0043130">
    <property type="term" value="F:ubiquitin binding"/>
    <property type="evidence" value="ECO:0007669"/>
    <property type="project" value="TreeGrafter"/>
</dbReference>
<accession>A0A2H9THQ9</accession>